<protein>
    <submittedName>
        <fullName evidence="1">Uncharacterized protein</fullName>
    </submittedName>
</protein>
<gene>
    <name evidence="1" type="ordered locus">SMU_68</name>
</gene>
<keyword evidence="2" id="KW-1185">Reference proteome</keyword>
<evidence type="ECO:0000313" key="2">
    <source>
        <dbReference type="Proteomes" id="UP000002512"/>
    </source>
</evidence>
<dbReference type="Proteomes" id="UP000002512">
    <property type="component" value="Chromosome"/>
</dbReference>
<dbReference type="AlphaFoldDB" id="Q8DWI0"/>
<proteinExistence type="predicted"/>
<dbReference type="HOGENOM" id="CLU_221112_0_0_9"/>
<accession>Q8DWI0</accession>
<sequence length="25" mass="2765">MSALFYDTLAAIWISIAGVDARWGH</sequence>
<dbReference type="EMBL" id="AE014133">
    <property type="protein sequence ID" value="AAN57855.1"/>
    <property type="molecule type" value="Genomic_DNA"/>
</dbReference>
<reference evidence="1 2" key="1">
    <citation type="journal article" date="2002" name="Proc. Natl. Acad. Sci. U.S.A.">
        <title>Genome sequence of Streptococcus mutans UA159, a cariogenic dental pathogen.</title>
        <authorList>
            <person name="Ajdic D."/>
            <person name="McShan W.M."/>
            <person name="McLaughlin R.E."/>
            <person name="Savic G."/>
            <person name="Chang J."/>
            <person name="Carson M.B."/>
            <person name="Primeaux C."/>
            <person name="Tian R."/>
            <person name="Kenton S."/>
            <person name="Jia H."/>
            <person name="Lin S."/>
            <person name="Qian Y."/>
            <person name="Li S."/>
            <person name="Zhu H."/>
            <person name="Najar F."/>
            <person name="Lai H."/>
            <person name="White J."/>
            <person name="Roe B.A."/>
            <person name="Ferretti J.J."/>
        </authorList>
    </citation>
    <scope>NUCLEOTIDE SEQUENCE [LARGE SCALE GENOMIC DNA]</scope>
    <source>
        <strain evidence="2">ATCC 700610 / UA159</strain>
    </source>
</reference>
<organism evidence="1 2">
    <name type="scientific">Streptococcus mutans serotype c (strain ATCC 700610 / UA159)</name>
    <dbReference type="NCBI Taxonomy" id="210007"/>
    <lineage>
        <taxon>Bacteria</taxon>
        <taxon>Bacillati</taxon>
        <taxon>Bacillota</taxon>
        <taxon>Bacilli</taxon>
        <taxon>Lactobacillales</taxon>
        <taxon>Streptococcaceae</taxon>
        <taxon>Streptococcus</taxon>
    </lineage>
</organism>
<name>Q8DWI0_STRMU</name>
<evidence type="ECO:0000313" key="1">
    <source>
        <dbReference type="EMBL" id="AAN57855.1"/>
    </source>
</evidence>
<dbReference type="KEGG" id="smu:SMU_68"/>
<dbReference type="STRING" id="210007.SMU_68"/>